<reference evidence="2" key="1">
    <citation type="journal article" date="2014" name="Front. Microbiol.">
        <title>High frequency of phylogenetically diverse reductive dehalogenase-homologous genes in deep subseafloor sedimentary metagenomes.</title>
        <authorList>
            <person name="Kawai M."/>
            <person name="Futagami T."/>
            <person name="Toyoda A."/>
            <person name="Takaki Y."/>
            <person name="Nishi S."/>
            <person name="Hori S."/>
            <person name="Arai W."/>
            <person name="Tsubouchi T."/>
            <person name="Morono Y."/>
            <person name="Uchiyama I."/>
            <person name="Ito T."/>
            <person name="Fujiyama A."/>
            <person name="Inagaki F."/>
            <person name="Takami H."/>
        </authorList>
    </citation>
    <scope>NUCLEOTIDE SEQUENCE</scope>
    <source>
        <strain evidence="2">Expedition CK06-06</strain>
    </source>
</reference>
<dbReference type="PANTHER" id="PTHR43185:SF1">
    <property type="entry name" value="FE(2+) TRANSPORTER FEOB"/>
    <property type="match status" value="1"/>
</dbReference>
<sequence length="130" mass="14010">AAEEGEPEEEAFEFWAGIGEAFISIPEGLSGIFGTLSDPMGVSMISGDEAAVAEEIEADDQIFSAMRSRFTYGGAQAYAYLLFILIYFPCIAALGAIVREIGKGYGWLSMAYLTVLAWIVATLFFQIVVG</sequence>
<feature type="non-terminal residue" evidence="2">
    <location>
        <position position="1"/>
    </location>
</feature>
<keyword evidence="1" id="KW-0472">Membrane</keyword>
<organism evidence="2">
    <name type="scientific">marine sediment metagenome</name>
    <dbReference type="NCBI Taxonomy" id="412755"/>
    <lineage>
        <taxon>unclassified sequences</taxon>
        <taxon>metagenomes</taxon>
        <taxon>ecological metagenomes</taxon>
    </lineage>
</organism>
<feature type="transmembrane region" description="Helical" evidence="1">
    <location>
        <begin position="77"/>
        <end position="98"/>
    </location>
</feature>
<evidence type="ECO:0000313" key="2">
    <source>
        <dbReference type="EMBL" id="GAH05909.1"/>
    </source>
</evidence>
<accession>X1DLN3</accession>
<feature type="transmembrane region" description="Helical" evidence="1">
    <location>
        <begin position="110"/>
        <end position="129"/>
    </location>
</feature>
<evidence type="ECO:0000256" key="1">
    <source>
        <dbReference type="SAM" id="Phobius"/>
    </source>
</evidence>
<protein>
    <submittedName>
        <fullName evidence="2">Uncharacterized protein</fullName>
    </submittedName>
</protein>
<dbReference type="GO" id="GO:0015093">
    <property type="term" value="F:ferrous iron transmembrane transporter activity"/>
    <property type="evidence" value="ECO:0007669"/>
    <property type="project" value="TreeGrafter"/>
</dbReference>
<keyword evidence="1" id="KW-1133">Transmembrane helix</keyword>
<name>X1DLN3_9ZZZZ</name>
<keyword evidence="1" id="KW-0812">Transmembrane</keyword>
<dbReference type="InterPro" id="IPR050860">
    <property type="entry name" value="FeoB_GTPase"/>
</dbReference>
<dbReference type="EMBL" id="BART01038525">
    <property type="protein sequence ID" value="GAH05909.1"/>
    <property type="molecule type" value="Genomic_DNA"/>
</dbReference>
<gene>
    <name evidence="2" type="ORF">S01H4_63841</name>
</gene>
<feature type="non-terminal residue" evidence="2">
    <location>
        <position position="130"/>
    </location>
</feature>
<dbReference type="GO" id="GO:0005886">
    <property type="term" value="C:plasma membrane"/>
    <property type="evidence" value="ECO:0007669"/>
    <property type="project" value="TreeGrafter"/>
</dbReference>
<dbReference type="PANTHER" id="PTHR43185">
    <property type="entry name" value="FERROUS IRON TRANSPORT PROTEIN B"/>
    <property type="match status" value="1"/>
</dbReference>
<dbReference type="AlphaFoldDB" id="X1DLN3"/>
<comment type="caution">
    <text evidence="2">The sequence shown here is derived from an EMBL/GenBank/DDBJ whole genome shotgun (WGS) entry which is preliminary data.</text>
</comment>
<proteinExistence type="predicted"/>